<dbReference type="GeneID" id="115476953"/>
<proteinExistence type="predicted"/>
<dbReference type="InParanoid" id="A0A6P7Z1U7"/>
<evidence type="ECO:0000256" key="2">
    <source>
        <dbReference type="SAM" id="Phobius"/>
    </source>
</evidence>
<name>A0A6P7Z1U7_9AMPH</name>
<gene>
    <name evidence="4" type="primary">LOC115476953</name>
</gene>
<keyword evidence="2" id="KW-0812">Transmembrane</keyword>
<feature type="transmembrane region" description="Helical" evidence="2">
    <location>
        <begin position="87"/>
        <end position="106"/>
    </location>
</feature>
<keyword evidence="2" id="KW-0472">Membrane</keyword>
<evidence type="ECO:0000256" key="1">
    <source>
        <dbReference type="SAM" id="MobiDB-lite"/>
    </source>
</evidence>
<reference evidence="4" key="1">
    <citation type="journal article" date="2018" name="DNA Res.">
        <title>Multi-tissue transcriptomes of caecilian amphibians highlight incomplete knowledge of vertebrate gene families.</title>
        <authorList>
            <person name="Torres-Sanchez M."/>
            <person name="Creevey C.J."/>
            <person name="Kornobis E."/>
            <person name="Gower D.J."/>
            <person name="Wilkinson M."/>
            <person name="San Mauro D."/>
        </authorList>
    </citation>
    <scope>NUCLEOTIDE SEQUENCE</scope>
</reference>
<feature type="transmembrane region" description="Helical" evidence="2">
    <location>
        <begin position="53"/>
        <end position="75"/>
    </location>
</feature>
<dbReference type="AlphaFoldDB" id="A0A6P7Z1U7"/>
<dbReference type="Proteomes" id="UP000515156">
    <property type="component" value="Chromosome 1"/>
</dbReference>
<keyword evidence="3" id="KW-1185">Reference proteome</keyword>
<feature type="region of interest" description="Disordered" evidence="1">
    <location>
        <begin position="1"/>
        <end position="44"/>
    </location>
</feature>
<organism evidence="3 4">
    <name type="scientific">Microcaecilia unicolor</name>
    <dbReference type="NCBI Taxonomy" id="1415580"/>
    <lineage>
        <taxon>Eukaryota</taxon>
        <taxon>Metazoa</taxon>
        <taxon>Chordata</taxon>
        <taxon>Craniata</taxon>
        <taxon>Vertebrata</taxon>
        <taxon>Euteleostomi</taxon>
        <taxon>Amphibia</taxon>
        <taxon>Gymnophiona</taxon>
        <taxon>Siphonopidae</taxon>
        <taxon>Microcaecilia</taxon>
    </lineage>
</organism>
<feature type="compositionally biased region" description="Acidic residues" evidence="1">
    <location>
        <begin position="188"/>
        <end position="198"/>
    </location>
</feature>
<evidence type="ECO:0000313" key="4">
    <source>
        <dbReference type="RefSeq" id="XP_030069445.1"/>
    </source>
</evidence>
<feature type="compositionally biased region" description="Basic and acidic residues" evidence="1">
    <location>
        <begin position="7"/>
        <end position="21"/>
    </location>
</feature>
<sequence>MARKSQRLQEQEEARCSEDKLTGATMKRNSRKPHVSGSTNQTSSVVEQRDNIGLMYVSGSGMTSLSLTLLVVTALLLKRKMYQHKRLIWILLTTSVLFGVFYIFWLKPLTVSDKVQVQALQKHLKKVDYEKMMIERRNRMIERKLREMIRGVTALLNHRTFDPDLDQCPEGERLCQFPEPSSSPEGSQVEEIEEEEEQGMISQRERC</sequence>
<evidence type="ECO:0000313" key="3">
    <source>
        <dbReference type="Proteomes" id="UP000515156"/>
    </source>
</evidence>
<accession>A0A6P7Z1U7</accession>
<reference evidence="4" key="2">
    <citation type="submission" date="2025-08" db="UniProtKB">
        <authorList>
            <consortium name="RefSeq"/>
        </authorList>
    </citation>
    <scope>IDENTIFICATION</scope>
</reference>
<keyword evidence="2" id="KW-1133">Transmembrane helix</keyword>
<feature type="region of interest" description="Disordered" evidence="1">
    <location>
        <begin position="172"/>
        <end position="207"/>
    </location>
</feature>
<dbReference type="RefSeq" id="XP_030069445.1">
    <property type="nucleotide sequence ID" value="XM_030213585.1"/>
</dbReference>
<dbReference type="KEGG" id="muo:115476953"/>
<protein>
    <submittedName>
        <fullName evidence="4">Uncharacterized protein LOC115476953</fullName>
    </submittedName>
</protein>